<dbReference type="SUPFAM" id="SSF53822">
    <property type="entry name" value="Periplasmic binding protein-like I"/>
    <property type="match status" value="1"/>
</dbReference>
<dbReference type="RefSeq" id="WP_209665890.1">
    <property type="nucleotide sequence ID" value="NZ_JAGGMS010000001.1"/>
</dbReference>
<dbReference type="PANTHER" id="PTHR30146">
    <property type="entry name" value="LACI-RELATED TRANSCRIPTIONAL REPRESSOR"/>
    <property type="match status" value="1"/>
</dbReference>
<gene>
    <name evidence="5" type="ORF">JOM49_004132</name>
</gene>
<comment type="caution">
    <text evidence="5">The sequence shown here is derived from an EMBL/GenBank/DDBJ whole genome shotgun (WGS) entry which is preliminary data.</text>
</comment>
<proteinExistence type="predicted"/>
<dbReference type="Gene3D" id="1.10.260.40">
    <property type="entry name" value="lambda repressor-like DNA-binding domains"/>
    <property type="match status" value="1"/>
</dbReference>
<dbReference type="Pfam" id="PF13377">
    <property type="entry name" value="Peripla_BP_3"/>
    <property type="match status" value="1"/>
</dbReference>
<evidence type="ECO:0000256" key="3">
    <source>
        <dbReference type="ARBA" id="ARBA00023163"/>
    </source>
</evidence>
<evidence type="ECO:0000256" key="1">
    <source>
        <dbReference type="ARBA" id="ARBA00023015"/>
    </source>
</evidence>
<feature type="domain" description="HTH lacI-type" evidence="4">
    <location>
        <begin position="6"/>
        <end position="59"/>
    </location>
</feature>
<dbReference type="InterPro" id="IPR028082">
    <property type="entry name" value="Peripla_BP_I"/>
</dbReference>
<evidence type="ECO:0000259" key="4">
    <source>
        <dbReference type="PROSITE" id="PS50932"/>
    </source>
</evidence>
<name>A0ABS4PVL2_9PSEU</name>
<dbReference type="InterPro" id="IPR000843">
    <property type="entry name" value="HTH_LacI"/>
</dbReference>
<dbReference type="InterPro" id="IPR046335">
    <property type="entry name" value="LacI/GalR-like_sensor"/>
</dbReference>
<dbReference type="CDD" id="cd01392">
    <property type="entry name" value="HTH_LacI"/>
    <property type="match status" value="1"/>
</dbReference>
<protein>
    <submittedName>
        <fullName evidence="5">LacI family transcriptional regulator</fullName>
    </submittedName>
</protein>
<evidence type="ECO:0000313" key="6">
    <source>
        <dbReference type="Proteomes" id="UP000741013"/>
    </source>
</evidence>
<accession>A0ABS4PVL2</accession>
<dbReference type="PROSITE" id="PS50932">
    <property type="entry name" value="HTH_LACI_2"/>
    <property type="match status" value="1"/>
</dbReference>
<organism evidence="5 6">
    <name type="scientific">Amycolatopsis magusensis</name>
    <dbReference type="NCBI Taxonomy" id="882444"/>
    <lineage>
        <taxon>Bacteria</taxon>
        <taxon>Bacillati</taxon>
        <taxon>Actinomycetota</taxon>
        <taxon>Actinomycetes</taxon>
        <taxon>Pseudonocardiales</taxon>
        <taxon>Pseudonocardiaceae</taxon>
        <taxon>Amycolatopsis</taxon>
    </lineage>
</organism>
<keyword evidence="6" id="KW-1185">Reference proteome</keyword>
<keyword evidence="3" id="KW-0804">Transcription</keyword>
<sequence length="331" mass="34487">MTSTRATLMQVAHRAGVSLASTSRALHGTGASPAMVERVRAAAAELGYSPDAIGRSLRLKKTFQVAFAVADIGNPVYVEMMRAIHEVLAPRGYRVVVMSTGDTATSTVDLVASLGSGVVDGLIVSPLRTDDRLVREIQEAPVPVVVIGRALDDHGISSVSTDSAGGIGQAVGHLHAIGRRRIGFLNGPLDTTPGAARQRGFDAAVHTDRTEVEIADDFTVAAGLEAARRLLARAELDAVVAANDLLAIGVIRAVRERGLSVPEDVAVTGMDDTEIGRVFLPSLTSVSLGSTERGRAAAKLMLRLADDPDSAVEQVAVPPELVVRESTGGAP</sequence>
<dbReference type="SUPFAM" id="SSF47413">
    <property type="entry name" value="lambda repressor-like DNA-binding domains"/>
    <property type="match status" value="1"/>
</dbReference>
<dbReference type="PANTHER" id="PTHR30146:SF109">
    <property type="entry name" value="HTH-TYPE TRANSCRIPTIONAL REGULATOR GALS"/>
    <property type="match status" value="1"/>
</dbReference>
<dbReference type="SMART" id="SM00354">
    <property type="entry name" value="HTH_LACI"/>
    <property type="match status" value="1"/>
</dbReference>
<reference evidence="5 6" key="1">
    <citation type="submission" date="2021-03" db="EMBL/GenBank/DDBJ databases">
        <title>Sequencing the genomes of 1000 actinobacteria strains.</title>
        <authorList>
            <person name="Klenk H.-P."/>
        </authorList>
    </citation>
    <scope>NUCLEOTIDE SEQUENCE [LARGE SCALE GENOMIC DNA]</scope>
    <source>
        <strain evidence="5 6">DSM 45510</strain>
    </source>
</reference>
<dbReference type="Gene3D" id="3.40.50.2300">
    <property type="match status" value="2"/>
</dbReference>
<dbReference type="Proteomes" id="UP000741013">
    <property type="component" value="Unassembled WGS sequence"/>
</dbReference>
<dbReference type="InterPro" id="IPR010982">
    <property type="entry name" value="Lambda_DNA-bd_dom_sf"/>
</dbReference>
<dbReference type="Pfam" id="PF00356">
    <property type="entry name" value="LacI"/>
    <property type="match status" value="1"/>
</dbReference>
<evidence type="ECO:0000256" key="2">
    <source>
        <dbReference type="ARBA" id="ARBA00023125"/>
    </source>
</evidence>
<evidence type="ECO:0000313" key="5">
    <source>
        <dbReference type="EMBL" id="MBP2182606.1"/>
    </source>
</evidence>
<dbReference type="CDD" id="cd06267">
    <property type="entry name" value="PBP1_LacI_sugar_binding-like"/>
    <property type="match status" value="1"/>
</dbReference>
<keyword evidence="1" id="KW-0805">Transcription regulation</keyword>
<dbReference type="EMBL" id="JAGGMS010000001">
    <property type="protein sequence ID" value="MBP2182606.1"/>
    <property type="molecule type" value="Genomic_DNA"/>
</dbReference>
<keyword evidence="2" id="KW-0238">DNA-binding</keyword>